<dbReference type="Proteomes" id="UP000829685">
    <property type="component" value="Unassembled WGS sequence"/>
</dbReference>
<feature type="region of interest" description="Disordered" evidence="1">
    <location>
        <begin position="311"/>
        <end position="331"/>
    </location>
</feature>
<feature type="compositionally biased region" description="Polar residues" evidence="1">
    <location>
        <begin position="151"/>
        <end position="169"/>
    </location>
</feature>
<evidence type="ECO:0000256" key="1">
    <source>
        <dbReference type="SAM" id="MobiDB-lite"/>
    </source>
</evidence>
<comment type="caution">
    <text evidence="2">The sequence shown here is derived from an EMBL/GenBank/DDBJ whole genome shotgun (WGS) entry which is preliminary data.</text>
</comment>
<protein>
    <submittedName>
        <fullName evidence="2">Uncharacterized protein</fullName>
    </submittedName>
</protein>
<feature type="region of interest" description="Disordered" evidence="1">
    <location>
        <begin position="151"/>
        <end position="179"/>
    </location>
</feature>
<name>A0A9P9WVZ0_9PEZI</name>
<sequence length="331" mass="35402">MTFPSSGRSPSSIDPLLTDAQDDVWDLLDKYGCFMKLDPFSGGFRNKSETDSAFLDSCPSMPPIGQDGVLSPQLSPYYYDAAPASVGDSSRTVNPTTHGTITIDCTHPGAVGSCGCMVPGHNEISQSYAGPQESELVKQLCDLTMALHQHLSQTGHASPSTQHGSATMDSSSTSGKDSSLVPANLEFGKLLDMTTELKRLATLLGAIGSGEDNGLPLPSGEDQNQPQREHRATDLVVLSCYLRLDSAYSYALNTLREVQSGGRCLTDAAPYMSCSVTIDGSRFIPCQGFQLGFLIHALEVSQHEVQQTIHELDSKSSDVNARAPPLPQQLC</sequence>
<reference evidence="2" key="1">
    <citation type="submission" date="2021-03" db="EMBL/GenBank/DDBJ databases">
        <title>Revisited historic fungal species revealed as producer of novel bioactive compounds through whole genome sequencing and comparative genomics.</title>
        <authorList>
            <person name="Vignolle G.A."/>
            <person name="Hochenegger N."/>
            <person name="Mach R.L."/>
            <person name="Mach-Aigner A.R."/>
            <person name="Javad Rahimi M."/>
            <person name="Salim K.A."/>
            <person name="Chan C.M."/>
            <person name="Lim L.B.L."/>
            <person name="Cai F."/>
            <person name="Druzhinina I.S."/>
            <person name="U'Ren J.M."/>
            <person name="Derntl C."/>
        </authorList>
    </citation>
    <scope>NUCLEOTIDE SEQUENCE</scope>
    <source>
        <strain evidence="2">TUCIM 5799</strain>
    </source>
</reference>
<gene>
    <name evidence="2" type="ORF">JX265_001875</name>
</gene>
<accession>A0A9P9WVZ0</accession>
<evidence type="ECO:0000313" key="3">
    <source>
        <dbReference type="Proteomes" id="UP000829685"/>
    </source>
</evidence>
<dbReference type="EMBL" id="JAFIMR010000003">
    <property type="protein sequence ID" value="KAI1880254.1"/>
    <property type="molecule type" value="Genomic_DNA"/>
</dbReference>
<organism evidence="2 3">
    <name type="scientific">Neoarthrinium moseri</name>
    <dbReference type="NCBI Taxonomy" id="1658444"/>
    <lineage>
        <taxon>Eukaryota</taxon>
        <taxon>Fungi</taxon>
        <taxon>Dikarya</taxon>
        <taxon>Ascomycota</taxon>
        <taxon>Pezizomycotina</taxon>
        <taxon>Sordariomycetes</taxon>
        <taxon>Xylariomycetidae</taxon>
        <taxon>Amphisphaeriales</taxon>
        <taxon>Apiosporaceae</taxon>
        <taxon>Neoarthrinium</taxon>
    </lineage>
</organism>
<evidence type="ECO:0000313" key="2">
    <source>
        <dbReference type="EMBL" id="KAI1880254.1"/>
    </source>
</evidence>
<proteinExistence type="predicted"/>
<keyword evidence="3" id="KW-1185">Reference proteome</keyword>
<feature type="compositionally biased region" description="Low complexity" evidence="1">
    <location>
        <begin position="170"/>
        <end position="179"/>
    </location>
</feature>
<dbReference type="AlphaFoldDB" id="A0A9P9WVZ0"/>